<protein>
    <submittedName>
        <fullName evidence="1">Uncharacterized protein</fullName>
    </submittedName>
</protein>
<reference evidence="1 2" key="1">
    <citation type="submission" date="2019-12" db="EMBL/GenBank/DDBJ databases">
        <title>Chromosome-level assembly of the Caenorhabditis remanei genome.</title>
        <authorList>
            <person name="Teterina A.A."/>
            <person name="Willis J.H."/>
            <person name="Phillips P.C."/>
        </authorList>
    </citation>
    <scope>NUCLEOTIDE SEQUENCE [LARGE SCALE GENOMIC DNA]</scope>
    <source>
        <strain evidence="1 2">PX506</strain>
        <tissue evidence="1">Whole organism</tissue>
    </source>
</reference>
<proteinExistence type="predicted"/>
<evidence type="ECO:0000313" key="1">
    <source>
        <dbReference type="EMBL" id="KAF1755783.1"/>
    </source>
</evidence>
<name>A0A6A5GMD8_CAERE</name>
<dbReference type="CTD" id="78775398"/>
<sequence length="471" mass="54815">MLLTGLQYDSLRTVLQYIEANKIFCLFLRIPAIRFAEKTVPLKIDYLQFGDYGVTVNKTSYYLRVYRNFHQGEEIVDYFQKENDEGGIRFDLDQHGFQLPTNMTDLVPGEVIFGDVRVANHNSTPMFSTEFPWSFQQDDQRMKRYYEKHLEIYKIALERRLDRGEPGNLGCPSFPFPVMFPVFTEDELLPMSGSVLQELTAEEMESKLVFLSRVPTWLLEMAIARLSYCFQPFDCRHNNRPLPFTPLIQFIIKKEGQEKRIERYAYTMKLHEAVRKLNGLIFGGRKAVVQAHTFPFIAESVALRIPQGLRIRVRELRFKENMNGRFEALNNLIDESSYPLESLSILHQEEDIDYFAHPASTSAQRIESFCNKIVHFKYIWSPDFSTEELMTFARKIITAGSPVGVQRTFRMSHEDSIDNLLNRVGIRTNRSASILMGNDSKLTISYNSAEFCKEDSSQRKKWVLKMMVVPT</sequence>
<comment type="caution">
    <text evidence="1">The sequence shown here is derived from an EMBL/GenBank/DDBJ whole genome shotgun (WGS) entry which is preliminary data.</text>
</comment>
<dbReference type="EMBL" id="WUAV01000004">
    <property type="protein sequence ID" value="KAF1755783.1"/>
    <property type="molecule type" value="Genomic_DNA"/>
</dbReference>
<evidence type="ECO:0000313" key="2">
    <source>
        <dbReference type="Proteomes" id="UP000483820"/>
    </source>
</evidence>
<accession>A0A6A5GMD8</accession>
<dbReference type="Proteomes" id="UP000483820">
    <property type="component" value="Chromosome IV"/>
</dbReference>
<gene>
    <name evidence="1" type="ORF">GCK72_012233</name>
</gene>
<dbReference type="GeneID" id="78775398"/>
<dbReference type="AlphaFoldDB" id="A0A6A5GMD8"/>
<dbReference type="InterPro" id="IPR021942">
    <property type="entry name" value="DUF3557"/>
</dbReference>
<dbReference type="RefSeq" id="XP_053583716.1">
    <property type="nucleotide sequence ID" value="XM_053728944.1"/>
</dbReference>
<dbReference type="KEGG" id="crq:GCK72_012233"/>
<dbReference type="PANTHER" id="PTHR31379">
    <property type="entry name" value="F-BOX C PROTEIN-RELATED-RELATED"/>
    <property type="match status" value="1"/>
</dbReference>
<dbReference type="Pfam" id="PF12078">
    <property type="entry name" value="DUF3557"/>
    <property type="match status" value="1"/>
</dbReference>
<organism evidence="1 2">
    <name type="scientific">Caenorhabditis remanei</name>
    <name type="common">Caenorhabditis vulgaris</name>
    <dbReference type="NCBI Taxonomy" id="31234"/>
    <lineage>
        <taxon>Eukaryota</taxon>
        <taxon>Metazoa</taxon>
        <taxon>Ecdysozoa</taxon>
        <taxon>Nematoda</taxon>
        <taxon>Chromadorea</taxon>
        <taxon>Rhabditida</taxon>
        <taxon>Rhabditina</taxon>
        <taxon>Rhabditomorpha</taxon>
        <taxon>Rhabditoidea</taxon>
        <taxon>Rhabditidae</taxon>
        <taxon>Peloderinae</taxon>
        <taxon>Caenorhabditis</taxon>
    </lineage>
</organism>
<dbReference type="PANTHER" id="PTHR31379:SF1">
    <property type="entry name" value="F-BOX C PROTEIN-RELATED"/>
    <property type="match status" value="1"/>
</dbReference>